<protein>
    <submittedName>
        <fullName evidence="1">Uncharacterized protein</fullName>
    </submittedName>
</protein>
<sequence>MQTSDAMRREIAKLYLPSLRAIRRRFAPTGWLAMTASSAVPKQNGGE</sequence>
<reference evidence="1 2" key="1">
    <citation type="submission" date="2024-02" db="EMBL/GenBank/DDBJ databases">
        <title>Adaptive strategies in a cosmopolitan and abundant soil bacterium.</title>
        <authorList>
            <person name="Carini P."/>
        </authorList>
    </citation>
    <scope>NUCLEOTIDE SEQUENCE [LARGE SCALE GENOMIC DNA]</scope>
    <source>
        <strain evidence="1 2">AZCC 1608</strain>
    </source>
</reference>
<proteinExistence type="predicted"/>
<evidence type="ECO:0000313" key="1">
    <source>
        <dbReference type="EMBL" id="MEH2554818.1"/>
    </source>
</evidence>
<organism evidence="1 2">
    <name type="scientific">Bradyrhizobium algeriense</name>
    <dbReference type="NCBI Taxonomy" id="634784"/>
    <lineage>
        <taxon>Bacteria</taxon>
        <taxon>Pseudomonadati</taxon>
        <taxon>Pseudomonadota</taxon>
        <taxon>Alphaproteobacteria</taxon>
        <taxon>Hyphomicrobiales</taxon>
        <taxon>Nitrobacteraceae</taxon>
        <taxon>Bradyrhizobium</taxon>
    </lineage>
</organism>
<dbReference type="EMBL" id="JAZHRV010000001">
    <property type="protein sequence ID" value="MEH2554818.1"/>
    <property type="molecule type" value="Genomic_DNA"/>
</dbReference>
<name>A0ABU8B8F8_9BRAD</name>
<gene>
    <name evidence="1" type="ORF">V1286_002347</name>
</gene>
<accession>A0ABU8B8F8</accession>
<evidence type="ECO:0000313" key="2">
    <source>
        <dbReference type="Proteomes" id="UP001364224"/>
    </source>
</evidence>
<keyword evidence="2" id="KW-1185">Reference proteome</keyword>
<comment type="caution">
    <text evidence="1">The sequence shown here is derived from an EMBL/GenBank/DDBJ whole genome shotgun (WGS) entry which is preliminary data.</text>
</comment>
<dbReference type="Proteomes" id="UP001364224">
    <property type="component" value="Unassembled WGS sequence"/>
</dbReference>